<keyword evidence="4 5" id="KW-0472">Membrane</keyword>
<dbReference type="Pfam" id="PF06271">
    <property type="entry name" value="RDD"/>
    <property type="match status" value="1"/>
</dbReference>
<keyword evidence="2 5" id="KW-0812">Transmembrane</keyword>
<organism evidence="7 8">
    <name type="scientific">Trueperella abortisuis</name>
    <dbReference type="NCBI Taxonomy" id="445930"/>
    <lineage>
        <taxon>Bacteria</taxon>
        <taxon>Bacillati</taxon>
        <taxon>Actinomycetota</taxon>
        <taxon>Actinomycetes</taxon>
        <taxon>Actinomycetales</taxon>
        <taxon>Actinomycetaceae</taxon>
        <taxon>Trueperella</taxon>
    </lineage>
</organism>
<feature type="transmembrane region" description="Helical" evidence="5">
    <location>
        <begin position="108"/>
        <end position="133"/>
    </location>
</feature>
<evidence type="ECO:0000313" key="8">
    <source>
        <dbReference type="Proteomes" id="UP001230145"/>
    </source>
</evidence>
<sequence>MAEHSIITGEGVELELPAATVLSRIVSGLIDYGLLTIAYTALIFSLASTFPDLNGAQVGTLIVSATAIFFWLVPALVTASSNGRSLGKLATRTRVVRLDGGTITANQAFIRATAGILEVIGTLGLIATVASFVTKNSQRLGDMLAGTYVVRWPSRSTWEPRASMPRELAGWAQIAQTRALPTGLSLNVADFLKGRDRLTAQARQAQARALAAACEKYVAPPPPWGTPAEAFIEALTVIRYDVERRRFAEAAERRQRLGTRVAEIPYGLDEAAWAQR</sequence>
<evidence type="ECO:0000259" key="6">
    <source>
        <dbReference type="Pfam" id="PF06271"/>
    </source>
</evidence>
<comment type="caution">
    <text evidence="7">The sequence shown here is derived from an EMBL/GenBank/DDBJ whole genome shotgun (WGS) entry which is preliminary data.</text>
</comment>
<keyword evidence="8" id="KW-1185">Reference proteome</keyword>
<dbReference type="Proteomes" id="UP001230145">
    <property type="component" value="Unassembled WGS sequence"/>
</dbReference>
<proteinExistence type="predicted"/>
<evidence type="ECO:0000256" key="3">
    <source>
        <dbReference type="ARBA" id="ARBA00022989"/>
    </source>
</evidence>
<protein>
    <submittedName>
        <fullName evidence="7">RDD family membrane protein YckC</fullName>
    </submittedName>
</protein>
<keyword evidence="3 5" id="KW-1133">Transmembrane helix</keyword>
<evidence type="ECO:0000256" key="2">
    <source>
        <dbReference type="ARBA" id="ARBA00022692"/>
    </source>
</evidence>
<dbReference type="PANTHER" id="PTHR38480">
    <property type="entry name" value="SLR0254 PROTEIN"/>
    <property type="match status" value="1"/>
</dbReference>
<comment type="subcellular location">
    <subcellularLocation>
        <location evidence="1">Membrane</location>
        <topology evidence="1">Multi-pass membrane protein</topology>
    </subcellularLocation>
</comment>
<dbReference type="PANTHER" id="PTHR38480:SF1">
    <property type="entry name" value="SLR0254 PROTEIN"/>
    <property type="match status" value="1"/>
</dbReference>
<dbReference type="EMBL" id="JAUSQL010000001">
    <property type="protein sequence ID" value="MDP9831841.1"/>
    <property type="molecule type" value="Genomic_DNA"/>
</dbReference>
<accession>A0ABT9PH69</accession>
<feature type="domain" description="RDD" evidence="6">
    <location>
        <begin position="19"/>
        <end position="146"/>
    </location>
</feature>
<name>A0ABT9PH69_9ACTO</name>
<evidence type="ECO:0000256" key="1">
    <source>
        <dbReference type="ARBA" id="ARBA00004141"/>
    </source>
</evidence>
<evidence type="ECO:0000256" key="5">
    <source>
        <dbReference type="SAM" id="Phobius"/>
    </source>
</evidence>
<gene>
    <name evidence="7" type="ORF">J2S45_000520</name>
</gene>
<dbReference type="InterPro" id="IPR010432">
    <property type="entry name" value="RDD"/>
</dbReference>
<feature type="transmembrane region" description="Helical" evidence="5">
    <location>
        <begin position="58"/>
        <end position="77"/>
    </location>
</feature>
<evidence type="ECO:0000256" key="4">
    <source>
        <dbReference type="ARBA" id="ARBA00023136"/>
    </source>
</evidence>
<feature type="transmembrane region" description="Helical" evidence="5">
    <location>
        <begin position="25"/>
        <end position="46"/>
    </location>
</feature>
<reference evidence="7 8" key="1">
    <citation type="submission" date="2023-07" db="EMBL/GenBank/DDBJ databases">
        <title>Sequencing the genomes of 1000 actinobacteria strains.</title>
        <authorList>
            <person name="Klenk H.-P."/>
        </authorList>
    </citation>
    <scope>NUCLEOTIDE SEQUENCE [LARGE SCALE GENOMIC DNA]</scope>
    <source>
        <strain evidence="7 8">DSM 19515</strain>
    </source>
</reference>
<evidence type="ECO:0000313" key="7">
    <source>
        <dbReference type="EMBL" id="MDP9831841.1"/>
    </source>
</evidence>
<dbReference type="RefSeq" id="WP_296930686.1">
    <property type="nucleotide sequence ID" value="NZ_JAUSQL010000001.1"/>
</dbReference>